<feature type="transmembrane region" description="Helical" evidence="1">
    <location>
        <begin position="237"/>
        <end position="255"/>
    </location>
</feature>
<dbReference type="Proteomes" id="UP000886758">
    <property type="component" value="Unassembled WGS sequence"/>
</dbReference>
<organism evidence="2 3">
    <name type="scientific">Candidatus Pelethenecus faecipullorum</name>
    <dbReference type="NCBI Taxonomy" id="2840900"/>
    <lineage>
        <taxon>Bacteria</taxon>
        <taxon>Bacillati</taxon>
        <taxon>Mycoplasmatota</taxon>
        <taxon>Mollicutes</taxon>
        <taxon>Candidatus Pelethenecus</taxon>
    </lineage>
</organism>
<sequence>MLDRIRNCICHPKWIGNYFKDKIRYIVAVTFLFLGVYVAVLALRIYTTEPFSEGSVKELTSAVIRGKESDVRYDDTTHRLTGSYCVYEGDDFQLIFLPEQDVRATLGIQILFLETEVRVYYAGMKAQSYRYDQTVVSSFSLADIQKNQSEDIYQFKILLGGVLDSTHLFFQTMVFLERLGMELGYFVILLICMFVFTYFLNPSIEGKIRIKLVFYDAMIFFFVELLSVLFAMSWLQYVALILPIVYANITFRHIVRVVVKQ</sequence>
<feature type="transmembrane region" description="Helical" evidence="1">
    <location>
        <begin position="183"/>
        <end position="200"/>
    </location>
</feature>
<accession>A0A9D1GS36</accession>
<protein>
    <recommendedName>
        <fullName evidence="4">DUF1189 domain-containing protein</fullName>
    </recommendedName>
</protein>
<evidence type="ECO:0000313" key="2">
    <source>
        <dbReference type="EMBL" id="HIT50204.1"/>
    </source>
</evidence>
<name>A0A9D1GS36_9MOLU</name>
<reference evidence="2" key="1">
    <citation type="submission" date="2020-10" db="EMBL/GenBank/DDBJ databases">
        <authorList>
            <person name="Gilroy R."/>
        </authorList>
    </citation>
    <scope>NUCLEOTIDE SEQUENCE</scope>
    <source>
        <strain evidence="2">ChiW17-6978</strain>
    </source>
</reference>
<keyword evidence="1" id="KW-0472">Membrane</keyword>
<keyword evidence="1" id="KW-0812">Transmembrane</keyword>
<comment type="caution">
    <text evidence="2">The sequence shown here is derived from an EMBL/GenBank/DDBJ whole genome shotgun (WGS) entry which is preliminary data.</text>
</comment>
<keyword evidence="1" id="KW-1133">Transmembrane helix</keyword>
<dbReference type="AlphaFoldDB" id="A0A9D1GS36"/>
<proteinExistence type="predicted"/>
<gene>
    <name evidence="2" type="ORF">IAD46_04170</name>
</gene>
<evidence type="ECO:0000256" key="1">
    <source>
        <dbReference type="SAM" id="Phobius"/>
    </source>
</evidence>
<reference evidence="2" key="2">
    <citation type="journal article" date="2021" name="PeerJ">
        <title>Extensive microbial diversity within the chicken gut microbiome revealed by metagenomics and culture.</title>
        <authorList>
            <person name="Gilroy R."/>
            <person name="Ravi A."/>
            <person name="Getino M."/>
            <person name="Pursley I."/>
            <person name="Horton D.L."/>
            <person name="Alikhan N.F."/>
            <person name="Baker D."/>
            <person name="Gharbi K."/>
            <person name="Hall N."/>
            <person name="Watson M."/>
            <person name="Adriaenssens E.M."/>
            <person name="Foster-Nyarko E."/>
            <person name="Jarju S."/>
            <person name="Secka A."/>
            <person name="Antonio M."/>
            <person name="Oren A."/>
            <person name="Chaudhuri R.R."/>
            <person name="La Ragione R."/>
            <person name="Hildebrand F."/>
            <person name="Pallen M.J."/>
        </authorList>
    </citation>
    <scope>NUCLEOTIDE SEQUENCE</scope>
    <source>
        <strain evidence="2">ChiW17-6978</strain>
    </source>
</reference>
<feature type="transmembrane region" description="Helical" evidence="1">
    <location>
        <begin position="23"/>
        <end position="46"/>
    </location>
</feature>
<dbReference type="EMBL" id="DVLF01000126">
    <property type="protein sequence ID" value="HIT50204.1"/>
    <property type="molecule type" value="Genomic_DNA"/>
</dbReference>
<evidence type="ECO:0008006" key="4">
    <source>
        <dbReference type="Google" id="ProtNLM"/>
    </source>
</evidence>
<feature type="transmembrane region" description="Helical" evidence="1">
    <location>
        <begin position="212"/>
        <end position="231"/>
    </location>
</feature>
<evidence type="ECO:0000313" key="3">
    <source>
        <dbReference type="Proteomes" id="UP000886758"/>
    </source>
</evidence>